<protein>
    <submittedName>
        <fullName evidence="1">Uncharacterized protein</fullName>
    </submittedName>
</protein>
<proteinExistence type="predicted"/>
<dbReference type="EMBL" id="KX778770">
    <property type="protein sequence ID" value="ASV63097.1"/>
    <property type="molecule type" value="Genomic_RNA"/>
</dbReference>
<name>A0A286M3N3_9VIRU</name>
<dbReference type="Proteomes" id="UP000500971">
    <property type="component" value="Genome"/>
</dbReference>
<accession>A0A286M3N3</accession>
<dbReference type="KEGG" id="vg:80549574"/>
<evidence type="ECO:0000313" key="1">
    <source>
        <dbReference type="EMBL" id="ASV63097.1"/>
    </source>
</evidence>
<sequence length="40" mass="4791">MPFFSHRRFLFFFSAVVIGPDRSNPRAPRRGWWNVPRDAV</sequence>
<evidence type="ECO:0000313" key="2">
    <source>
        <dbReference type="Proteomes" id="UP000500971"/>
    </source>
</evidence>
<keyword evidence="2" id="KW-1185">Reference proteome</keyword>
<dbReference type="RefSeq" id="YP_010839668.1">
    <property type="nucleotide sequence ID" value="NC_078024.1"/>
</dbReference>
<reference evidence="1 2" key="1">
    <citation type="journal article" date="2017" name="Nat. Commun.">
        <title>A dsRNA virus with filamentous viral particles.</title>
        <authorList>
            <person name="Jia H."/>
            <person name="Dong K."/>
            <person name="Zhou L."/>
            <person name="Wang G."/>
            <person name="Hong N."/>
            <person name="Jiang D."/>
            <person name="Xu W."/>
        </authorList>
    </citation>
    <scope>NUCLEOTIDE SEQUENCE [LARGE SCALE GENOMIC DNA]</scope>
    <source>
        <strain evidence="1 2">LT-3-1</strain>
    </source>
</reference>
<dbReference type="GeneID" id="80549574"/>
<organism evidence="1 2">
    <name type="scientific">Colletotrichum camelliae filamentous virus 1</name>
    <dbReference type="NCBI Taxonomy" id="2029458"/>
    <lineage>
        <taxon>Viruses</taxon>
        <taxon>Riboviria</taxon>
        <taxon>Riboviria incertae sedis</taxon>
        <taxon>Polymycoviridae</taxon>
        <taxon>Polymycovirus</taxon>
        <taxon>Polymycovirus colletotrichi</taxon>
        <taxon>Colletotrichum camelliae polymycovirus 1</taxon>
    </lineage>
</organism>